<dbReference type="AlphaFoldDB" id="A0A2C9UK89"/>
<organism evidence="1">
    <name type="scientific">Manihot esculenta</name>
    <name type="common">Cassava</name>
    <name type="synonym">Jatropha manihot</name>
    <dbReference type="NCBI Taxonomy" id="3983"/>
    <lineage>
        <taxon>Eukaryota</taxon>
        <taxon>Viridiplantae</taxon>
        <taxon>Streptophyta</taxon>
        <taxon>Embryophyta</taxon>
        <taxon>Tracheophyta</taxon>
        <taxon>Spermatophyta</taxon>
        <taxon>Magnoliopsida</taxon>
        <taxon>eudicotyledons</taxon>
        <taxon>Gunneridae</taxon>
        <taxon>Pentapetalae</taxon>
        <taxon>rosids</taxon>
        <taxon>fabids</taxon>
        <taxon>Malpighiales</taxon>
        <taxon>Euphorbiaceae</taxon>
        <taxon>Crotonoideae</taxon>
        <taxon>Manihoteae</taxon>
        <taxon>Manihot</taxon>
    </lineage>
</organism>
<name>A0A2C9UK89_MANES</name>
<sequence length="109" mass="12250">MLALLADALIEIREQESDWQEIDKGDAKSDKNLFSAANTSFGRLVYDQLEAIAKAFDEVSCHKISLLFLINLASYLSEFYARFSNGNRVLFDHLCQGWTQAQKCHSGSA</sequence>
<evidence type="ECO:0000313" key="1">
    <source>
        <dbReference type="EMBL" id="OAY31226.1"/>
    </source>
</evidence>
<accession>A0A2C9UK89</accession>
<proteinExistence type="predicted"/>
<reference evidence="1" key="1">
    <citation type="submission" date="2016-02" db="EMBL/GenBank/DDBJ databases">
        <title>WGS assembly of Manihot esculenta.</title>
        <authorList>
            <person name="Bredeson J.V."/>
            <person name="Prochnik S.E."/>
            <person name="Lyons J.B."/>
            <person name="Schmutz J."/>
            <person name="Grimwood J."/>
            <person name="Vrebalov J."/>
            <person name="Bart R.S."/>
            <person name="Amuge T."/>
            <person name="Ferguson M.E."/>
            <person name="Green R."/>
            <person name="Putnam N."/>
            <person name="Stites J."/>
            <person name="Rounsley S."/>
            <person name="Rokhsar D.S."/>
        </authorList>
    </citation>
    <scope>NUCLEOTIDE SEQUENCE [LARGE SCALE GENOMIC DNA]</scope>
    <source>
        <tissue evidence="1">Leaf</tissue>
    </source>
</reference>
<dbReference type="EMBL" id="CM004400">
    <property type="protein sequence ID" value="OAY31226.1"/>
    <property type="molecule type" value="Genomic_DNA"/>
</dbReference>
<protein>
    <submittedName>
        <fullName evidence="1">Uncharacterized protein</fullName>
    </submittedName>
</protein>
<gene>
    <name evidence="1" type="ORF">MANES_14G094600</name>
</gene>
<dbReference type="STRING" id="3983.A0A2C9UK89"/>